<dbReference type="Proteomes" id="UP001055167">
    <property type="component" value="Unassembled WGS sequence"/>
</dbReference>
<organism evidence="7 8">
    <name type="scientific">Methylobacterium crusticola</name>
    <dbReference type="NCBI Taxonomy" id="1697972"/>
    <lineage>
        <taxon>Bacteria</taxon>
        <taxon>Pseudomonadati</taxon>
        <taxon>Pseudomonadota</taxon>
        <taxon>Alphaproteobacteria</taxon>
        <taxon>Hyphomicrobiales</taxon>
        <taxon>Methylobacteriaceae</taxon>
        <taxon>Methylobacterium</taxon>
    </lineage>
</organism>
<evidence type="ECO:0000256" key="1">
    <source>
        <dbReference type="ARBA" id="ARBA00001962"/>
    </source>
</evidence>
<accession>A0ABQ4R8F1</accession>
<dbReference type="PANTHER" id="PTHR11959">
    <property type="entry name" value="4-HYDROXYPHENYLPYRUVATE DIOXYGENASE"/>
    <property type="match status" value="1"/>
</dbReference>
<evidence type="ECO:0000256" key="3">
    <source>
        <dbReference type="ARBA" id="ARBA00022723"/>
    </source>
</evidence>
<evidence type="ECO:0000313" key="7">
    <source>
        <dbReference type="EMBL" id="GJD54012.1"/>
    </source>
</evidence>
<dbReference type="InterPro" id="IPR029068">
    <property type="entry name" value="Glyas_Bleomycin-R_OHBP_Dase"/>
</dbReference>
<dbReference type="CDD" id="cd08342">
    <property type="entry name" value="HPPD_N_like"/>
    <property type="match status" value="1"/>
</dbReference>
<dbReference type="GO" id="GO:0051213">
    <property type="term" value="F:dioxygenase activity"/>
    <property type="evidence" value="ECO:0007669"/>
    <property type="project" value="UniProtKB-KW"/>
</dbReference>
<dbReference type="NCBIfam" id="TIGR01263">
    <property type="entry name" value="4HPPD"/>
    <property type="match status" value="1"/>
</dbReference>
<evidence type="ECO:0000256" key="4">
    <source>
        <dbReference type="ARBA" id="ARBA00022737"/>
    </source>
</evidence>
<dbReference type="Pfam" id="PF14696">
    <property type="entry name" value="Glyoxalase_5"/>
    <property type="match status" value="1"/>
</dbReference>
<keyword evidence="3" id="KW-0479">Metal-binding</keyword>
<gene>
    <name evidence="7" type="primary">hpd_2</name>
    <name evidence="7" type="ORF">OPKNFCMD_6792</name>
</gene>
<proteinExistence type="inferred from homology"/>
<comment type="caution">
    <text evidence="7">The sequence shown here is derived from an EMBL/GenBank/DDBJ whole genome shotgun (WGS) entry which is preliminary data.</text>
</comment>
<dbReference type="InterPro" id="IPR041735">
    <property type="entry name" value="4OHPhenylPyrv_dOase_C"/>
</dbReference>
<dbReference type="Gene3D" id="3.10.180.10">
    <property type="entry name" value="2,3-Dihydroxybiphenyl 1,2-Dioxygenase, domain 1"/>
    <property type="match status" value="2"/>
</dbReference>
<comment type="cofactor">
    <cofactor evidence="1">
        <name>Fe cation</name>
        <dbReference type="ChEBI" id="CHEBI:24875"/>
    </cofactor>
</comment>
<sequence>MGPFPHDAPPATISAHNPAGTDGFEFVEFAHRDPAVLGKLFESMGFIAVARHKSRDISLYRQGDINYVVNREREGHTGRFVDAHGPCAAAMAWRVVDAQHALERAVELGATEYTGADKTIDAPAVLGIGGSLLYFVDRYGPKGSPYADDFDWLGEADPKPFGVGFYYLDHLTHNVRRGNMDTWYKFYAETFNFREIRYFDISGKHTGLTSRALTSPCGKIRIPINESADEKSQIEEYLNEYKGEGIQHVAVATNDIYASTDAISARGLEFMPGPPDIYYARSKARVSGHTEPLDRLKKHGILIDGEGVVDGGMTRILLQIFSRTVIGPIFFEFIQRKGDDGFGEGNFKALFESIEADQIQRGVLSA</sequence>
<keyword evidence="7" id="KW-0560">Oxidoreductase</keyword>
<name>A0ABQ4R8F1_9HYPH</name>
<dbReference type="SUPFAM" id="SSF54593">
    <property type="entry name" value="Glyoxalase/Bleomycin resistance protein/Dihydroxybiphenyl dioxygenase"/>
    <property type="match status" value="1"/>
</dbReference>
<keyword evidence="8" id="KW-1185">Reference proteome</keyword>
<feature type="domain" description="VOC" evidence="6">
    <location>
        <begin position="23"/>
        <end position="151"/>
    </location>
</feature>
<dbReference type="PROSITE" id="PS51819">
    <property type="entry name" value="VOC"/>
    <property type="match status" value="2"/>
</dbReference>
<comment type="similarity">
    <text evidence="2">Belongs to the 4HPPD family.</text>
</comment>
<dbReference type="InterPro" id="IPR037523">
    <property type="entry name" value="VOC_core"/>
</dbReference>
<keyword evidence="7" id="KW-0223">Dioxygenase</keyword>
<reference evidence="7" key="1">
    <citation type="journal article" date="2021" name="Front. Microbiol.">
        <title>Comprehensive Comparative Genomics and Phenotyping of Methylobacterium Species.</title>
        <authorList>
            <person name="Alessa O."/>
            <person name="Ogura Y."/>
            <person name="Fujitani Y."/>
            <person name="Takami H."/>
            <person name="Hayashi T."/>
            <person name="Sahin N."/>
            <person name="Tani A."/>
        </authorList>
    </citation>
    <scope>NUCLEOTIDE SEQUENCE</scope>
    <source>
        <strain evidence="7">KCTC 52305</strain>
    </source>
</reference>
<evidence type="ECO:0000256" key="2">
    <source>
        <dbReference type="ARBA" id="ARBA00005877"/>
    </source>
</evidence>
<evidence type="ECO:0000259" key="6">
    <source>
        <dbReference type="PROSITE" id="PS51819"/>
    </source>
</evidence>
<dbReference type="EMBL" id="BPQH01000045">
    <property type="protein sequence ID" value="GJD54012.1"/>
    <property type="molecule type" value="Genomic_DNA"/>
</dbReference>
<dbReference type="PANTHER" id="PTHR11959:SF1">
    <property type="entry name" value="4-HYDROXYPHENYLPYRUVATE DIOXYGENASE"/>
    <property type="match status" value="1"/>
</dbReference>
<dbReference type="PIRSF" id="PIRSF009283">
    <property type="entry name" value="HPP_dOase"/>
    <property type="match status" value="1"/>
</dbReference>
<keyword evidence="5" id="KW-0408">Iron</keyword>
<keyword evidence="4" id="KW-0677">Repeat</keyword>
<dbReference type="InterPro" id="IPR005956">
    <property type="entry name" value="4OHPhenylPyrv_dOase"/>
</dbReference>
<dbReference type="Pfam" id="PF00903">
    <property type="entry name" value="Glyoxalase"/>
    <property type="match status" value="1"/>
</dbReference>
<protein>
    <submittedName>
        <fullName evidence="7">4-hydroxyphenylpyruvate dioxygenase</fullName>
    </submittedName>
</protein>
<dbReference type="RefSeq" id="WP_128565450.1">
    <property type="nucleotide sequence ID" value="NZ_BPQH01000045.1"/>
</dbReference>
<evidence type="ECO:0000313" key="8">
    <source>
        <dbReference type="Proteomes" id="UP001055167"/>
    </source>
</evidence>
<dbReference type="InterPro" id="IPR004360">
    <property type="entry name" value="Glyas_Fos-R_dOase_dom"/>
</dbReference>
<dbReference type="CDD" id="cd07250">
    <property type="entry name" value="HPPD_C_like"/>
    <property type="match status" value="1"/>
</dbReference>
<evidence type="ECO:0000256" key="5">
    <source>
        <dbReference type="ARBA" id="ARBA00023004"/>
    </source>
</evidence>
<feature type="domain" description="VOC" evidence="6">
    <location>
        <begin position="167"/>
        <end position="323"/>
    </location>
</feature>
<reference evidence="7" key="2">
    <citation type="submission" date="2021-08" db="EMBL/GenBank/DDBJ databases">
        <authorList>
            <person name="Tani A."/>
            <person name="Ola A."/>
            <person name="Ogura Y."/>
            <person name="Katsura K."/>
            <person name="Hayashi T."/>
        </authorList>
    </citation>
    <scope>NUCLEOTIDE SEQUENCE</scope>
    <source>
        <strain evidence="7">KCTC 52305</strain>
    </source>
</reference>
<dbReference type="InterPro" id="IPR041736">
    <property type="entry name" value="4OHPhenylPyrv_dOase_N"/>
</dbReference>